<accession>A0A397UD46</accession>
<dbReference type="Proteomes" id="UP000266673">
    <property type="component" value="Unassembled WGS sequence"/>
</dbReference>
<dbReference type="InterPro" id="IPR050587">
    <property type="entry name" value="GNT1/Glycosyltrans_8"/>
</dbReference>
<dbReference type="SUPFAM" id="SSF53448">
    <property type="entry name" value="Nucleotide-diphospho-sugar transferases"/>
    <property type="match status" value="1"/>
</dbReference>
<keyword evidence="1" id="KW-0808">Transferase</keyword>
<protein>
    <submittedName>
        <fullName evidence="1">Glycosyltransferase Family 8 protein</fullName>
    </submittedName>
</protein>
<gene>
    <name evidence="1" type="ORF">C2G38_2254022</name>
</gene>
<keyword evidence="2" id="KW-1185">Reference proteome</keyword>
<sequence length="323" mass="38092">MSARKCWVTLMTEKSYLPGVICLAKSLMRVKTKFPLLVLVPNLENEETDLSRNDFYELIRLGSNYYFRFIGIKEINRVHWKSNKYIEDRFKEVSTKIRVWDIEGYDLVGFLDADMCVIRNMDELLEVELDTNTIAACHACTCNPHKISSYPKSWTPDSCAYTKGPIYPDSTNISPNTNSESYFNSGLMILRPSKSKFDEIFNHLTNHENPEKIIFIEQDILNEIFKGNWIGLPYIYNALKTLRNCHSSIWSDKCVKNVHYILRDKPWKEDIVKKRAVNVDERGDIWGLNNWWWKVYNEEDWDDDDFEDDNNFNKSFSVLQWKA</sequence>
<dbReference type="OrthoDB" id="2014201at2759"/>
<evidence type="ECO:0000313" key="1">
    <source>
        <dbReference type="EMBL" id="RIB05056.1"/>
    </source>
</evidence>
<proteinExistence type="predicted"/>
<dbReference type="GO" id="GO:0016757">
    <property type="term" value="F:glycosyltransferase activity"/>
    <property type="evidence" value="ECO:0007669"/>
    <property type="project" value="InterPro"/>
</dbReference>
<dbReference type="EMBL" id="QKWP01002056">
    <property type="protein sequence ID" value="RIB05056.1"/>
    <property type="molecule type" value="Genomic_DNA"/>
</dbReference>
<dbReference type="STRING" id="44941.A0A397UD46"/>
<name>A0A397UD46_9GLOM</name>
<dbReference type="Pfam" id="PF01501">
    <property type="entry name" value="Glyco_transf_8"/>
    <property type="match status" value="1"/>
</dbReference>
<dbReference type="InterPro" id="IPR029044">
    <property type="entry name" value="Nucleotide-diphossugar_trans"/>
</dbReference>
<dbReference type="Gene3D" id="3.90.550.10">
    <property type="entry name" value="Spore Coat Polysaccharide Biosynthesis Protein SpsA, Chain A"/>
    <property type="match status" value="1"/>
</dbReference>
<organism evidence="1 2">
    <name type="scientific">Gigaspora rosea</name>
    <dbReference type="NCBI Taxonomy" id="44941"/>
    <lineage>
        <taxon>Eukaryota</taxon>
        <taxon>Fungi</taxon>
        <taxon>Fungi incertae sedis</taxon>
        <taxon>Mucoromycota</taxon>
        <taxon>Glomeromycotina</taxon>
        <taxon>Glomeromycetes</taxon>
        <taxon>Diversisporales</taxon>
        <taxon>Gigasporaceae</taxon>
        <taxon>Gigaspora</taxon>
    </lineage>
</organism>
<dbReference type="AlphaFoldDB" id="A0A397UD46"/>
<comment type="caution">
    <text evidence="1">The sequence shown here is derived from an EMBL/GenBank/DDBJ whole genome shotgun (WGS) entry which is preliminary data.</text>
</comment>
<dbReference type="PANTHER" id="PTHR11183">
    <property type="entry name" value="GLYCOGENIN SUBFAMILY MEMBER"/>
    <property type="match status" value="1"/>
</dbReference>
<dbReference type="InterPro" id="IPR002495">
    <property type="entry name" value="Glyco_trans_8"/>
</dbReference>
<evidence type="ECO:0000313" key="2">
    <source>
        <dbReference type="Proteomes" id="UP000266673"/>
    </source>
</evidence>
<reference evidence="1 2" key="1">
    <citation type="submission" date="2018-06" db="EMBL/GenBank/DDBJ databases">
        <title>Comparative genomics reveals the genomic features of Rhizophagus irregularis, R. cerebriforme, R. diaphanum and Gigaspora rosea, and their symbiotic lifestyle signature.</title>
        <authorList>
            <person name="Morin E."/>
            <person name="San Clemente H."/>
            <person name="Chen E.C.H."/>
            <person name="De La Providencia I."/>
            <person name="Hainaut M."/>
            <person name="Kuo A."/>
            <person name="Kohler A."/>
            <person name="Murat C."/>
            <person name="Tang N."/>
            <person name="Roy S."/>
            <person name="Loubradou J."/>
            <person name="Henrissat B."/>
            <person name="Grigoriev I.V."/>
            <person name="Corradi N."/>
            <person name="Roux C."/>
            <person name="Martin F.M."/>
        </authorList>
    </citation>
    <scope>NUCLEOTIDE SEQUENCE [LARGE SCALE GENOMIC DNA]</scope>
    <source>
        <strain evidence="1 2">DAOM 194757</strain>
    </source>
</reference>